<comment type="caution">
    <text evidence="6">The sequence shown here is derived from an EMBL/GenBank/DDBJ whole genome shotgun (WGS) entry which is preliminary data.</text>
</comment>
<feature type="domain" description="CN hydrolase" evidence="5">
    <location>
        <begin position="60"/>
        <end position="330"/>
    </location>
</feature>
<evidence type="ECO:0000256" key="3">
    <source>
        <dbReference type="ARBA" id="ARBA00022801"/>
    </source>
</evidence>
<dbReference type="InterPro" id="IPR040154">
    <property type="entry name" value="Biotinidase/VNN"/>
</dbReference>
<dbReference type="STRING" id="188477.A0A3S0ZM36"/>
<dbReference type="PANTHER" id="PTHR10609">
    <property type="entry name" value="BIOTINIDASE-RELATED"/>
    <property type="match status" value="1"/>
</dbReference>
<evidence type="ECO:0000256" key="1">
    <source>
        <dbReference type="ARBA" id="ARBA00008225"/>
    </source>
</evidence>
<keyword evidence="2" id="KW-0732">Signal</keyword>
<name>A0A3S0ZM36_ELYCH</name>
<dbReference type="EMBL" id="RQTK01000532">
    <property type="protein sequence ID" value="RUS78117.1"/>
    <property type="molecule type" value="Genomic_DNA"/>
</dbReference>
<keyword evidence="4" id="KW-0325">Glycoprotein</keyword>
<dbReference type="Proteomes" id="UP000271974">
    <property type="component" value="Unassembled WGS sequence"/>
</dbReference>
<dbReference type="Pfam" id="PF19018">
    <property type="entry name" value="Vanin_C"/>
    <property type="match status" value="1"/>
</dbReference>
<sequence>MRDVQFVRNTPPRAVPLVACVIVLTARLAVVGASPHVRVMDIPSSTFRAAVYAHAVYIPNDTFVVSREKALQNMEINLAVYRNQAKQARQQKADIIVFPEDGIYGMVFTRDEIYPYLEEIPDPSTETWTPCTEPYRHTDCEVQVTLSCMARHNQMYVLANMGDKQPCHPSLDPHCPHDGRYQFNTNVAYGPDGVLLARYHKYNLYYELQFDQPIRPGHVFFDTPFGRVGLATCFDVLFEEPIIPLFEVFNATIIAFPTGWRNALPLLPAIGYHSSFARGHGVNFLAANLHLPEQRFDGTGLYAPDGAHAFYYGSGTAGSSPKLLVATMDVVSSTQRTSSNLAYQAHDTGKFRGNLYDSNYRKVVGPSLKKTMNYNTGFSVYDNSDTFESVLFNDTYTFKALRESCGQMQVCQGEICCFLEYALSVNASIEAELYAFGAFDGLHTRSGNYYIQNCVLVKCKDAKNEQSCGQYTYATSTVFERVSMRGQFQTKYVYPQVVVSDSSGQLALMPPQGWTFNGTALDTSASFSPKILNAVLLGRDYSRDNQN</sequence>
<dbReference type="InterPro" id="IPR036526">
    <property type="entry name" value="C-N_Hydrolase_sf"/>
</dbReference>
<dbReference type="Pfam" id="PF00795">
    <property type="entry name" value="CN_hydrolase"/>
    <property type="match status" value="1"/>
</dbReference>
<evidence type="ECO:0000313" key="7">
    <source>
        <dbReference type="Proteomes" id="UP000271974"/>
    </source>
</evidence>
<keyword evidence="7" id="KW-1185">Reference proteome</keyword>
<comment type="similarity">
    <text evidence="1">Belongs to the carbon-nitrogen hydrolase superfamily. BTD/VNN family.</text>
</comment>
<dbReference type="Gene3D" id="3.60.110.10">
    <property type="entry name" value="Carbon-nitrogen hydrolase"/>
    <property type="match status" value="1"/>
</dbReference>
<evidence type="ECO:0000256" key="2">
    <source>
        <dbReference type="ARBA" id="ARBA00022729"/>
    </source>
</evidence>
<dbReference type="OrthoDB" id="10250282at2759"/>
<evidence type="ECO:0000313" key="6">
    <source>
        <dbReference type="EMBL" id="RUS78117.1"/>
    </source>
</evidence>
<dbReference type="PROSITE" id="PS50263">
    <property type="entry name" value="CN_HYDROLASE"/>
    <property type="match status" value="1"/>
</dbReference>
<dbReference type="GO" id="GO:0016811">
    <property type="term" value="F:hydrolase activity, acting on carbon-nitrogen (but not peptide) bonds, in linear amides"/>
    <property type="evidence" value="ECO:0007669"/>
    <property type="project" value="UniProtKB-ARBA"/>
</dbReference>
<dbReference type="SUPFAM" id="SSF56317">
    <property type="entry name" value="Carbon-nitrogen hydrolase"/>
    <property type="match status" value="1"/>
</dbReference>
<protein>
    <recommendedName>
        <fullName evidence="5">CN hydrolase domain-containing protein</fullName>
    </recommendedName>
</protein>
<organism evidence="6 7">
    <name type="scientific">Elysia chlorotica</name>
    <name type="common">Eastern emerald elysia</name>
    <name type="synonym">Sea slug</name>
    <dbReference type="NCBI Taxonomy" id="188477"/>
    <lineage>
        <taxon>Eukaryota</taxon>
        <taxon>Metazoa</taxon>
        <taxon>Spiralia</taxon>
        <taxon>Lophotrochozoa</taxon>
        <taxon>Mollusca</taxon>
        <taxon>Gastropoda</taxon>
        <taxon>Heterobranchia</taxon>
        <taxon>Euthyneura</taxon>
        <taxon>Panpulmonata</taxon>
        <taxon>Sacoglossa</taxon>
        <taxon>Placobranchoidea</taxon>
        <taxon>Plakobranchidae</taxon>
        <taxon>Elysia</taxon>
    </lineage>
</organism>
<gene>
    <name evidence="6" type="ORF">EGW08_014125</name>
</gene>
<reference evidence="6 7" key="1">
    <citation type="submission" date="2019-01" db="EMBL/GenBank/DDBJ databases">
        <title>A draft genome assembly of the solar-powered sea slug Elysia chlorotica.</title>
        <authorList>
            <person name="Cai H."/>
            <person name="Li Q."/>
            <person name="Fang X."/>
            <person name="Li J."/>
            <person name="Curtis N.E."/>
            <person name="Altenburger A."/>
            <person name="Shibata T."/>
            <person name="Feng M."/>
            <person name="Maeda T."/>
            <person name="Schwartz J.A."/>
            <person name="Shigenobu S."/>
            <person name="Lundholm N."/>
            <person name="Nishiyama T."/>
            <person name="Yang H."/>
            <person name="Hasebe M."/>
            <person name="Li S."/>
            <person name="Pierce S.K."/>
            <person name="Wang J."/>
        </authorList>
    </citation>
    <scope>NUCLEOTIDE SEQUENCE [LARGE SCALE GENOMIC DNA]</scope>
    <source>
        <strain evidence="6">EC2010</strain>
        <tissue evidence="6">Whole organism of an adult</tissue>
    </source>
</reference>
<evidence type="ECO:0000259" key="5">
    <source>
        <dbReference type="PROSITE" id="PS50263"/>
    </source>
</evidence>
<accession>A0A3S0ZM36</accession>
<dbReference type="InterPro" id="IPR043957">
    <property type="entry name" value="Vanin_C"/>
</dbReference>
<dbReference type="PANTHER" id="PTHR10609:SF27">
    <property type="entry name" value="CN HYDROLASE DOMAIN-CONTAINING PROTEIN-RELATED"/>
    <property type="match status" value="1"/>
</dbReference>
<dbReference type="FunFam" id="3.60.110.10:FF:000001">
    <property type="entry name" value="biotinidase isoform X1"/>
    <property type="match status" value="1"/>
</dbReference>
<dbReference type="AlphaFoldDB" id="A0A3S0ZM36"/>
<dbReference type="InterPro" id="IPR003010">
    <property type="entry name" value="C-N_Hydrolase"/>
</dbReference>
<proteinExistence type="inferred from homology"/>
<keyword evidence="3" id="KW-0378">Hydrolase</keyword>
<evidence type="ECO:0000256" key="4">
    <source>
        <dbReference type="ARBA" id="ARBA00023180"/>
    </source>
</evidence>